<dbReference type="PANTHER" id="PTHR30525">
    <property type="entry name" value="1-DEOXY-D-XYLULOSE 5-PHOSPHATE REDUCTOISOMERASE"/>
    <property type="match status" value="1"/>
</dbReference>
<dbReference type="InterPro" id="IPR013512">
    <property type="entry name" value="DXP_reductoisomerase_N"/>
</dbReference>
<dbReference type="GO" id="GO:0070402">
    <property type="term" value="F:NADPH binding"/>
    <property type="evidence" value="ECO:0007669"/>
    <property type="project" value="InterPro"/>
</dbReference>
<dbReference type="SUPFAM" id="SSF51735">
    <property type="entry name" value="NAD(P)-binding Rossmann-fold domains"/>
    <property type="match status" value="1"/>
</dbReference>
<dbReference type="AlphaFoldDB" id="A0A447QHX4"/>
<name>A0A447QHX4_SERRU</name>
<evidence type="ECO:0000313" key="3">
    <source>
        <dbReference type="Proteomes" id="UP000271603"/>
    </source>
</evidence>
<reference evidence="2 3" key="1">
    <citation type="submission" date="2018-12" db="EMBL/GenBank/DDBJ databases">
        <authorList>
            <consortium name="Pathogen Informatics"/>
        </authorList>
    </citation>
    <scope>NUCLEOTIDE SEQUENCE [LARGE SCALE GENOMIC DNA]</scope>
    <source>
        <strain evidence="2 3">NCTC9419</strain>
    </source>
</reference>
<dbReference type="InterPro" id="IPR003821">
    <property type="entry name" value="DXP_reductoisomerase"/>
</dbReference>
<dbReference type="GO" id="GO:0030604">
    <property type="term" value="F:1-deoxy-D-xylulose-5-phosphate reductoisomerase activity"/>
    <property type="evidence" value="ECO:0007669"/>
    <property type="project" value="UniProtKB-EC"/>
</dbReference>
<dbReference type="GO" id="GO:0051484">
    <property type="term" value="P:isopentenyl diphosphate biosynthetic process, methylerythritol 4-phosphate pathway involved in terpenoid biosynthetic process"/>
    <property type="evidence" value="ECO:0007669"/>
    <property type="project" value="TreeGrafter"/>
</dbReference>
<dbReference type="GO" id="GO:0016853">
    <property type="term" value="F:isomerase activity"/>
    <property type="evidence" value="ECO:0007669"/>
    <property type="project" value="UniProtKB-KW"/>
</dbReference>
<evidence type="ECO:0000259" key="1">
    <source>
        <dbReference type="Pfam" id="PF02670"/>
    </source>
</evidence>
<gene>
    <name evidence="2" type="primary">dxr_2</name>
    <name evidence="2" type="ORF">NCTC9419_01188</name>
</gene>
<dbReference type="GO" id="GO:0030145">
    <property type="term" value="F:manganese ion binding"/>
    <property type="evidence" value="ECO:0007669"/>
    <property type="project" value="TreeGrafter"/>
</dbReference>
<dbReference type="InterPro" id="IPR036291">
    <property type="entry name" value="NAD(P)-bd_dom_sf"/>
</dbReference>
<dbReference type="Gene3D" id="3.40.50.720">
    <property type="entry name" value="NAD(P)-binding Rossmann-like Domain"/>
    <property type="match status" value="1"/>
</dbReference>
<dbReference type="EC" id="1.1.1.267" evidence="2"/>
<dbReference type="Pfam" id="PF02670">
    <property type="entry name" value="DXP_reductoisom"/>
    <property type="match status" value="1"/>
</dbReference>
<keyword evidence="2" id="KW-0560">Oxidoreductase</keyword>
<dbReference type="EMBL" id="LR134155">
    <property type="protein sequence ID" value="VEA69708.1"/>
    <property type="molecule type" value="Genomic_DNA"/>
</dbReference>
<keyword evidence="2" id="KW-0413">Isomerase</keyword>
<feature type="domain" description="1-deoxy-D-xylulose 5-phosphate reductoisomerase N-terminal" evidence="1">
    <location>
        <begin position="4"/>
        <end position="77"/>
    </location>
</feature>
<dbReference type="Proteomes" id="UP000271603">
    <property type="component" value="Chromosome"/>
</dbReference>
<evidence type="ECO:0000313" key="2">
    <source>
        <dbReference type="EMBL" id="VEA69708.1"/>
    </source>
</evidence>
<dbReference type="PANTHER" id="PTHR30525:SF0">
    <property type="entry name" value="1-DEOXY-D-XYLULOSE 5-PHOSPHATE REDUCTOISOMERASE, CHLOROPLASTIC"/>
    <property type="match status" value="1"/>
</dbReference>
<sequence length="96" mass="10644">MKQLTILGSTGSVGTSTLAVVRENPERFAVKALVAGRNAAVMAQQCLEFRPAYAAMADEAAAGQLRTLLAEQAWRPRCWRANRPPASWRRWMTSIR</sequence>
<protein>
    <submittedName>
        <fullName evidence="2">1-deoxy-D-xylulose 5-phosphate reductoisomerase</fullName>
        <ecNumber evidence="2">1.1.1.267</ecNumber>
    </submittedName>
</protein>
<organism evidence="2 3">
    <name type="scientific">Serratia rubidaea</name>
    <name type="common">Serratia marinorubra</name>
    <dbReference type="NCBI Taxonomy" id="61652"/>
    <lineage>
        <taxon>Bacteria</taxon>
        <taxon>Pseudomonadati</taxon>
        <taxon>Pseudomonadota</taxon>
        <taxon>Gammaproteobacteria</taxon>
        <taxon>Enterobacterales</taxon>
        <taxon>Yersiniaceae</taxon>
        <taxon>Serratia</taxon>
    </lineage>
</organism>
<proteinExistence type="predicted"/>
<accession>A0A447QHX4</accession>